<dbReference type="EMBL" id="FOCT01000019">
    <property type="protein sequence ID" value="SEO36482.1"/>
    <property type="molecule type" value="Genomic_DNA"/>
</dbReference>
<gene>
    <name evidence="4" type="ORF">SAMN05216404_1195</name>
</gene>
<name>A0A1H8P3P5_9PROT</name>
<dbReference type="RefSeq" id="WP_074749005.1">
    <property type="nucleotide sequence ID" value="NZ_FOCT01000019.1"/>
</dbReference>
<evidence type="ECO:0000259" key="3">
    <source>
        <dbReference type="Pfam" id="PF00483"/>
    </source>
</evidence>
<sequence>MILAAGRGERMRPLTDTLPKPLLRVGGRALIEYHLQNLAQAGFRDIVINHAHLGQMIEAALGNGERFGVRIHYSPEPAALETAGGIAQALPILRAGSGKGQRQPFLAVNADIYCSMDFSTLLPVLHRMREHPDNALAHLVLVNNPAHHPNGDFSLASGRVAVTGKEMLTFSGIGIYQAELFQDIVPGTVAKLAPLLKEAMAREKVSGQRYSGLWVDVGTPERLRLLDTDLMRPVS</sequence>
<protein>
    <submittedName>
        <fullName evidence="4">MurNAc alpha-1-phosphate uridylyltransferase</fullName>
    </submittedName>
</protein>
<dbReference type="InterPro" id="IPR050065">
    <property type="entry name" value="GlmU-like"/>
</dbReference>
<dbReference type="NCBIfam" id="NF045761">
    <property type="entry name" value="NAMPUrTaseMurU"/>
    <property type="match status" value="1"/>
</dbReference>
<dbReference type="Gene3D" id="3.90.550.10">
    <property type="entry name" value="Spore Coat Polysaccharide Biosynthesis Protein SpsA, Chain A"/>
    <property type="match status" value="1"/>
</dbReference>
<keyword evidence="1 4" id="KW-0808">Transferase</keyword>
<dbReference type="GO" id="GO:0016779">
    <property type="term" value="F:nucleotidyltransferase activity"/>
    <property type="evidence" value="ECO:0007669"/>
    <property type="project" value="UniProtKB-KW"/>
</dbReference>
<dbReference type="InterPro" id="IPR029044">
    <property type="entry name" value="Nucleotide-diphossugar_trans"/>
</dbReference>
<evidence type="ECO:0000256" key="2">
    <source>
        <dbReference type="ARBA" id="ARBA00022695"/>
    </source>
</evidence>
<dbReference type="PANTHER" id="PTHR43584">
    <property type="entry name" value="NUCLEOTIDYL TRANSFERASE"/>
    <property type="match status" value="1"/>
</dbReference>
<reference evidence="4 5" key="1">
    <citation type="submission" date="2016-10" db="EMBL/GenBank/DDBJ databases">
        <authorList>
            <person name="de Groot N.N."/>
        </authorList>
    </citation>
    <scope>NUCLEOTIDE SEQUENCE [LARGE SCALE GENOMIC DNA]</scope>
    <source>
        <strain evidence="4 5">Nl18</strain>
    </source>
</reference>
<dbReference type="AlphaFoldDB" id="A0A1H8P3P5"/>
<dbReference type="Proteomes" id="UP000183898">
    <property type="component" value="Unassembled WGS sequence"/>
</dbReference>
<dbReference type="PANTHER" id="PTHR43584:SF8">
    <property type="entry name" value="N-ACETYLMURAMATE ALPHA-1-PHOSPHATE URIDYLYLTRANSFERASE"/>
    <property type="match status" value="1"/>
</dbReference>
<dbReference type="Pfam" id="PF00483">
    <property type="entry name" value="NTP_transferase"/>
    <property type="match status" value="1"/>
</dbReference>
<dbReference type="InterPro" id="IPR054790">
    <property type="entry name" value="MurU"/>
</dbReference>
<evidence type="ECO:0000313" key="5">
    <source>
        <dbReference type="Proteomes" id="UP000183898"/>
    </source>
</evidence>
<feature type="domain" description="Nucleotidyl transferase" evidence="3">
    <location>
        <begin position="1"/>
        <end position="148"/>
    </location>
</feature>
<evidence type="ECO:0000313" key="4">
    <source>
        <dbReference type="EMBL" id="SEO36482.1"/>
    </source>
</evidence>
<evidence type="ECO:0000256" key="1">
    <source>
        <dbReference type="ARBA" id="ARBA00022679"/>
    </source>
</evidence>
<accession>A0A1H8P3P5</accession>
<dbReference type="CDD" id="cd06422">
    <property type="entry name" value="NTP_transferase_like_1"/>
    <property type="match status" value="1"/>
</dbReference>
<dbReference type="InterPro" id="IPR005835">
    <property type="entry name" value="NTP_transferase_dom"/>
</dbReference>
<keyword evidence="2 4" id="KW-0548">Nucleotidyltransferase</keyword>
<dbReference type="SUPFAM" id="SSF53448">
    <property type="entry name" value="Nucleotide-diphospho-sugar transferases"/>
    <property type="match status" value="1"/>
</dbReference>
<organism evidence="4 5">
    <name type="scientific">Nitrosospira multiformis</name>
    <dbReference type="NCBI Taxonomy" id="1231"/>
    <lineage>
        <taxon>Bacteria</taxon>
        <taxon>Pseudomonadati</taxon>
        <taxon>Pseudomonadota</taxon>
        <taxon>Betaproteobacteria</taxon>
        <taxon>Nitrosomonadales</taxon>
        <taxon>Nitrosomonadaceae</taxon>
        <taxon>Nitrosospira</taxon>
    </lineage>
</organism>
<proteinExistence type="predicted"/>